<dbReference type="Pfam" id="PF07690">
    <property type="entry name" value="MFS_1"/>
    <property type="match status" value="1"/>
</dbReference>
<name>A0ABR1UK43_9PEZI</name>
<comment type="caution">
    <text evidence="8">The sequence shown here is derived from an EMBL/GenBank/DDBJ whole genome shotgun (WGS) entry which is preliminary data.</text>
</comment>
<keyword evidence="2 6" id="KW-0812">Transmembrane</keyword>
<feature type="compositionally biased region" description="Basic and acidic residues" evidence="5">
    <location>
        <begin position="51"/>
        <end position="60"/>
    </location>
</feature>
<feature type="transmembrane region" description="Helical" evidence="6">
    <location>
        <begin position="470"/>
        <end position="492"/>
    </location>
</feature>
<organism evidence="8 9">
    <name type="scientific">Apiospora saccharicola</name>
    <dbReference type="NCBI Taxonomy" id="335842"/>
    <lineage>
        <taxon>Eukaryota</taxon>
        <taxon>Fungi</taxon>
        <taxon>Dikarya</taxon>
        <taxon>Ascomycota</taxon>
        <taxon>Pezizomycotina</taxon>
        <taxon>Sordariomycetes</taxon>
        <taxon>Xylariomycetidae</taxon>
        <taxon>Amphisphaeriales</taxon>
        <taxon>Apiosporaceae</taxon>
        <taxon>Apiospora</taxon>
    </lineage>
</organism>
<evidence type="ECO:0000256" key="1">
    <source>
        <dbReference type="ARBA" id="ARBA00004141"/>
    </source>
</evidence>
<dbReference type="PANTHER" id="PTHR23502">
    <property type="entry name" value="MAJOR FACILITATOR SUPERFAMILY"/>
    <property type="match status" value="1"/>
</dbReference>
<dbReference type="Gene3D" id="1.20.1720.10">
    <property type="entry name" value="Multidrug resistance protein D"/>
    <property type="match status" value="1"/>
</dbReference>
<comment type="subcellular location">
    <subcellularLocation>
        <location evidence="1">Membrane</location>
        <topology evidence="1">Multi-pass membrane protein</topology>
    </subcellularLocation>
</comment>
<dbReference type="SUPFAM" id="SSF103473">
    <property type="entry name" value="MFS general substrate transporter"/>
    <property type="match status" value="1"/>
</dbReference>
<keyword evidence="4 6" id="KW-0472">Membrane</keyword>
<dbReference type="Proteomes" id="UP001446871">
    <property type="component" value="Unassembled WGS sequence"/>
</dbReference>
<feature type="transmembrane region" description="Helical" evidence="6">
    <location>
        <begin position="100"/>
        <end position="120"/>
    </location>
</feature>
<feature type="transmembrane region" description="Helical" evidence="6">
    <location>
        <begin position="338"/>
        <end position="355"/>
    </location>
</feature>
<evidence type="ECO:0000256" key="6">
    <source>
        <dbReference type="SAM" id="Phobius"/>
    </source>
</evidence>
<proteinExistence type="predicted"/>
<dbReference type="InterPro" id="IPR020846">
    <property type="entry name" value="MFS_dom"/>
</dbReference>
<feature type="domain" description="Major facilitator superfamily (MFS) profile" evidence="7">
    <location>
        <begin position="101"/>
        <end position="566"/>
    </location>
</feature>
<evidence type="ECO:0000256" key="4">
    <source>
        <dbReference type="ARBA" id="ARBA00023136"/>
    </source>
</evidence>
<keyword evidence="9" id="KW-1185">Reference proteome</keyword>
<evidence type="ECO:0000256" key="5">
    <source>
        <dbReference type="SAM" id="MobiDB-lite"/>
    </source>
</evidence>
<dbReference type="EMBL" id="JAQQWM010000006">
    <property type="protein sequence ID" value="KAK8059273.1"/>
    <property type="molecule type" value="Genomic_DNA"/>
</dbReference>
<feature type="transmembrane region" description="Helical" evidence="6">
    <location>
        <begin position="167"/>
        <end position="194"/>
    </location>
</feature>
<evidence type="ECO:0000256" key="2">
    <source>
        <dbReference type="ARBA" id="ARBA00022692"/>
    </source>
</evidence>
<feature type="transmembrane region" description="Helical" evidence="6">
    <location>
        <begin position="438"/>
        <end position="458"/>
    </location>
</feature>
<evidence type="ECO:0000313" key="9">
    <source>
        <dbReference type="Proteomes" id="UP001446871"/>
    </source>
</evidence>
<feature type="transmembrane region" description="Helical" evidence="6">
    <location>
        <begin position="513"/>
        <end position="534"/>
    </location>
</feature>
<feature type="transmembrane region" description="Helical" evidence="6">
    <location>
        <begin position="256"/>
        <end position="275"/>
    </location>
</feature>
<dbReference type="Gene3D" id="1.20.1250.20">
    <property type="entry name" value="MFS general substrate transporter like domains"/>
    <property type="match status" value="1"/>
</dbReference>
<dbReference type="InterPro" id="IPR011701">
    <property type="entry name" value="MFS"/>
</dbReference>
<protein>
    <submittedName>
        <fullName evidence="8">MFS general substrate transporter</fullName>
    </submittedName>
</protein>
<feature type="compositionally biased region" description="Polar residues" evidence="5">
    <location>
        <begin position="8"/>
        <end position="19"/>
    </location>
</feature>
<feature type="region of interest" description="Disordered" evidence="5">
    <location>
        <begin position="1"/>
        <end position="81"/>
    </location>
</feature>
<feature type="transmembrane region" description="Helical" evidence="6">
    <location>
        <begin position="132"/>
        <end position="155"/>
    </location>
</feature>
<accession>A0ABR1UK43</accession>
<dbReference type="InterPro" id="IPR036259">
    <property type="entry name" value="MFS_trans_sf"/>
</dbReference>
<reference evidence="8 9" key="1">
    <citation type="submission" date="2023-01" db="EMBL/GenBank/DDBJ databases">
        <title>Analysis of 21 Apiospora genomes using comparative genomics revels a genus with tremendous synthesis potential of carbohydrate active enzymes and secondary metabolites.</title>
        <authorList>
            <person name="Sorensen T."/>
        </authorList>
    </citation>
    <scope>NUCLEOTIDE SEQUENCE [LARGE SCALE GENOMIC DNA]</scope>
    <source>
        <strain evidence="8 9">CBS 83171</strain>
    </source>
</reference>
<sequence length="584" mass="63190">MARLSLSIGGNNRPLSTENPAYRSRPEIVESPPSPSRSASFHGDETPYDGRSIDEEKEKAQMGQAVHQRSETSSLAEVELDKTEKPEKPFHVFPVGYKRMLIAIIGVAGLFSGLSSNIYFPATKIIADDLHVSLSSVSLTITSYLVVQGISPLFWGSLSDTIGRRPIYIASFIVYLAANIALSFSPNFAVVLLFRGLQSAGSASTVSIGNGVIQDIAHPSEKGAYISFYQAIRNFSIAIGPVLGGVFAEKLGFRSIFVFLVILSGTVFVMILIFLPETLRTIAGDGSVRLKGMYQPFFERLVKAPAGVHDREDETLVRKPVSVASFMAPLKLLGQPDVLLHLIFGGMIYAVWSMVTSSTTSIFQGHFGLDELEIGLAFLPNGVGTIVGSTIVGWLMTRDFRESEAAYNVAHGFPEDQKLPAKNIPVDFPIERTRLRHLPWIAGLFVASTAAYGLSFLTEADPDPDTAQDWRIVVPLIMQFLVAATSNAVFALNQSLVSDLCPGQGAGSTAINNLVRCSLGAVGVAVVEIIVSSWGPVVTYVGLGIFVAVVATPFAVVNWIYGPGWRVARVTREREAEEQSERSV</sequence>
<keyword evidence="3 6" id="KW-1133">Transmembrane helix</keyword>
<feature type="transmembrane region" description="Helical" evidence="6">
    <location>
        <begin position="540"/>
        <end position="561"/>
    </location>
</feature>
<dbReference type="PANTHER" id="PTHR23502:SF26">
    <property type="entry name" value="MAJOR FACILITATOR SUPERFAMILY (MFS) PROFILE DOMAIN-CONTAINING PROTEIN"/>
    <property type="match status" value="1"/>
</dbReference>
<evidence type="ECO:0000256" key="3">
    <source>
        <dbReference type="ARBA" id="ARBA00022989"/>
    </source>
</evidence>
<feature type="transmembrane region" description="Helical" evidence="6">
    <location>
        <begin position="375"/>
        <end position="396"/>
    </location>
</feature>
<evidence type="ECO:0000313" key="8">
    <source>
        <dbReference type="EMBL" id="KAK8059273.1"/>
    </source>
</evidence>
<dbReference type="PROSITE" id="PS50850">
    <property type="entry name" value="MFS"/>
    <property type="match status" value="1"/>
</dbReference>
<gene>
    <name evidence="8" type="ORF">PG996_009203</name>
</gene>
<evidence type="ECO:0000259" key="7">
    <source>
        <dbReference type="PROSITE" id="PS50850"/>
    </source>
</evidence>